<evidence type="ECO:0000313" key="6">
    <source>
        <dbReference type="Proteomes" id="UP000694621"/>
    </source>
</evidence>
<dbReference type="CDD" id="cd00167">
    <property type="entry name" value="SANT"/>
    <property type="match status" value="1"/>
</dbReference>
<dbReference type="InterPro" id="IPR001005">
    <property type="entry name" value="SANT/Myb"/>
</dbReference>
<dbReference type="GO" id="GO:0003682">
    <property type="term" value="F:chromatin binding"/>
    <property type="evidence" value="ECO:0007669"/>
    <property type="project" value="TreeGrafter"/>
</dbReference>
<dbReference type="InterPro" id="IPR017930">
    <property type="entry name" value="Myb_dom"/>
</dbReference>
<feature type="compositionally biased region" description="Basic and acidic residues" evidence="1">
    <location>
        <begin position="232"/>
        <end position="245"/>
    </location>
</feature>
<evidence type="ECO:0000259" key="2">
    <source>
        <dbReference type="PROSITE" id="PS50090"/>
    </source>
</evidence>
<feature type="compositionally biased region" description="Polar residues" evidence="1">
    <location>
        <begin position="268"/>
        <end position="289"/>
    </location>
</feature>
<organism evidence="5 6">
    <name type="scientific">Astyanax mexicanus</name>
    <name type="common">Blind cave fish</name>
    <name type="synonym">Astyanax fasciatus mexicanus</name>
    <dbReference type="NCBI Taxonomy" id="7994"/>
    <lineage>
        <taxon>Eukaryota</taxon>
        <taxon>Metazoa</taxon>
        <taxon>Chordata</taxon>
        <taxon>Craniata</taxon>
        <taxon>Vertebrata</taxon>
        <taxon>Euteleostomi</taxon>
        <taxon>Actinopterygii</taxon>
        <taxon>Neopterygii</taxon>
        <taxon>Teleostei</taxon>
        <taxon>Ostariophysi</taxon>
        <taxon>Characiformes</taxon>
        <taxon>Characoidei</taxon>
        <taxon>Acestrorhamphidae</taxon>
        <taxon>Acestrorhamphinae</taxon>
        <taxon>Astyanax</taxon>
    </lineage>
</organism>
<evidence type="ECO:0000259" key="3">
    <source>
        <dbReference type="PROSITE" id="PS51294"/>
    </source>
</evidence>
<feature type="compositionally biased region" description="Polar residues" evidence="1">
    <location>
        <begin position="20"/>
        <end position="44"/>
    </location>
</feature>
<reference evidence="5" key="2">
    <citation type="submission" date="2025-05" db="UniProtKB">
        <authorList>
            <consortium name="Ensembl"/>
        </authorList>
    </citation>
    <scope>IDENTIFICATION</scope>
</reference>
<dbReference type="OrthoDB" id="5812619at2759"/>
<evidence type="ECO:0000313" key="7">
    <source>
        <dbReference type="Proteomes" id="UP000752171"/>
    </source>
</evidence>
<feature type="region of interest" description="Disordered" evidence="1">
    <location>
        <begin position="1"/>
        <end position="332"/>
    </location>
</feature>
<dbReference type="AlphaFoldDB" id="A0A8B9H035"/>
<dbReference type="SUPFAM" id="SSF46689">
    <property type="entry name" value="Homeodomain-like"/>
    <property type="match status" value="2"/>
</dbReference>
<feature type="domain" description="HTH myb-type" evidence="3">
    <location>
        <begin position="485"/>
        <end position="533"/>
    </location>
</feature>
<evidence type="ECO:0000256" key="1">
    <source>
        <dbReference type="SAM" id="MobiDB-lite"/>
    </source>
</evidence>
<accession>A0A8B9H035</accession>
<dbReference type="OMA" id="MSFRSDT"/>
<dbReference type="FunFam" id="1.10.10.60:FF:000480">
    <property type="entry name" value="Si:ch73-376l24.4"/>
    <property type="match status" value="1"/>
</dbReference>
<dbReference type="PANTHER" id="PTHR46760">
    <property type="entry name" value="TRANSCRIPTION TERMINATION FACTOR 1"/>
    <property type="match status" value="1"/>
</dbReference>
<protein>
    <submittedName>
        <fullName evidence="4 5">Transcription termination factor 1</fullName>
    </submittedName>
</protein>
<dbReference type="SMART" id="SM00717">
    <property type="entry name" value="SANT"/>
    <property type="match status" value="3"/>
</dbReference>
<sequence>MGKNKDKKAKRTSDDFLEMSPNSSYVPENPQQFALSTDTDSSVVGSPRRLDMFTYSTEKSKKKQKKMDLAAQECENKSSEFQTEGEHEHGKKPKKRHKSRDCETPSNNPAELYITDMVNGSAAETSHHEEPARKKKKKDKLRQTEETVAPAESESDVSRKKKKKKRSRDEVEEMNVTLKSDENEMMTDKRTGDSEKKKKKKKEKDHQIQMFESAASSAQSVLENGFDASTETGEKQAENIQVKKKEEKKKRHKEKQNLSQILGAPTTAAVQSVQQNRSTDLQETEAVNVSTGPKESPSKKGKKNKATPKNGGLKTRQTQTITPKTEQTEEVSVNERVQIGTGFGTKKNNKKERVSKEIDQGLLEELKQFVPNVGSRVQADINKMIQYDLPRYKEFQKKGIPLNHGRFTMAENEILKKNVEDFLALTGIDSGTKLFYSQRFEEEKSAINKLKKNHKFFEAIAKGIPRSCHDIYTRGRKIFDDSTCKGRFTQTEIDQLCKLQTLHGNNWKKISELTGRSAVSLEKRYSQITKRLGVWSQKELQRLLGAVREYIISEVQPRPSNIRSLQVSREMLYKGLPWRNISEKVKTRSWIKCREKWMSILAAKMSSGASGEYKRTTNEGRIMLIKAMYQMQAEDVADVDWDQLSALFGDVPPCYVQKKWNRLKVCFVPNWQSKCFADTIDFLYHKVLPCFESNGLYHPDHDILQLKETQAKNFLFTDIFPDVSDQDDDDDDDDDEEEE</sequence>
<feature type="compositionally biased region" description="Basic and acidic residues" evidence="1">
    <location>
        <begin position="179"/>
        <end position="196"/>
    </location>
</feature>
<dbReference type="PROSITE" id="PS50090">
    <property type="entry name" value="MYB_LIKE"/>
    <property type="match status" value="1"/>
</dbReference>
<dbReference type="PROSITE" id="PS51294">
    <property type="entry name" value="HTH_MYB"/>
    <property type="match status" value="1"/>
</dbReference>
<feature type="compositionally biased region" description="Polar residues" evidence="1">
    <location>
        <begin position="214"/>
        <end position="231"/>
    </location>
</feature>
<dbReference type="GeneID" id="103027566"/>
<reference evidence="4 7" key="1">
    <citation type="submission" date="2021-07" db="EMBL/GenBank/DDBJ databases">
        <authorList>
            <person name="Imarazene B."/>
            <person name="Zahm M."/>
            <person name="Klopp C."/>
            <person name="Cabau C."/>
            <person name="Beille S."/>
            <person name="Jouanno E."/>
            <person name="Castinel A."/>
            <person name="Lluch J."/>
            <person name="Gil L."/>
            <person name="Kuchtly C."/>
            <person name="Lopez Roques C."/>
            <person name="Donnadieu C."/>
            <person name="Parrinello H."/>
            <person name="Journot L."/>
            <person name="Du K."/>
            <person name="Schartl M."/>
            <person name="Retaux S."/>
            <person name="Guiguen Y."/>
        </authorList>
    </citation>
    <scope>NUCLEOTIDE SEQUENCE [LARGE SCALE GENOMIC DNA]</scope>
    <source>
        <strain evidence="4">Pach_M1</strain>
        <tissue evidence="4">Testis</tissue>
    </source>
</reference>
<dbReference type="GO" id="GO:0006363">
    <property type="term" value="P:termination of RNA polymerase I transcription"/>
    <property type="evidence" value="ECO:0007669"/>
    <property type="project" value="TreeGrafter"/>
</dbReference>
<feature type="compositionally biased region" description="Basic residues" evidence="1">
    <location>
        <begin position="1"/>
        <end position="10"/>
    </location>
</feature>
<gene>
    <name evidence="4" type="primary">TTF1</name>
    <name evidence="4" type="ORF">AMEX_G25535</name>
</gene>
<proteinExistence type="predicted"/>
<feature type="domain" description="Myb-like" evidence="2">
    <location>
        <begin position="527"/>
        <end position="601"/>
    </location>
</feature>
<dbReference type="Proteomes" id="UP000694621">
    <property type="component" value="Unplaced"/>
</dbReference>
<dbReference type="KEGG" id="amex:103027566"/>
<evidence type="ECO:0000313" key="4">
    <source>
        <dbReference type="EMBL" id="KAG9261920.1"/>
    </source>
</evidence>
<dbReference type="InterPro" id="IPR053078">
    <property type="entry name" value="TTF1-like"/>
</dbReference>
<feature type="compositionally biased region" description="Basic and acidic residues" evidence="1">
    <location>
        <begin position="74"/>
        <end position="89"/>
    </location>
</feature>
<dbReference type="Proteomes" id="UP000752171">
    <property type="component" value="Unassembled WGS sequence"/>
</dbReference>
<feature type="compositionally biased region" description="Polar residues" evidence="1">
    <location>
        <begin position="315"/>
        <end position="325"/>
    </location>
</feature>
<dbReference type="PANTHER" id="PTHR46760:SF1">
    <property type="entry name" value="TRANSCRIPTION TERMINATION FACTOR 1"/>
    <property type="match status" value="1"/>
</dbReference>
<dbReference type="InterPro" id="IPR009057">
    <property type="entry name" value="Homeodomain-like_sf"/>
</dbReference>
<dbReference type="GO" id="GO:0005730">
    <property type="term" value="C:nucleolus"/>
    <property type="evidence" value="ECO:0007669"/>
    <property type="project" value="TreeGrafter"/>
</dbReference>
<evidence type="ECO:0000313" key="5">
    <source>
        <dbReference type="Ensembl" id="ENSAMXP00005005898.1"/>
    </source>
</evidence>
<dbReference type="Pfam" id="PF00249">
    <property type="entry name" value="Myb_DNA-binding"/>
    <property type="match status" value="1"/>
</dbReference>
<name>A0A8B9H035_ASTMX</name>
<feature type="compositionally biased region" description="Basic residues" evidence="1">
    <location>
        <begin position="90"/>
        <end position="99"/>
    </location>
</feature>
<dbReference type="Ensembl" id="ENSAMXT00005006706.1">
    <property type="protein sequence ID" value="ENSAMXP00005005898.1"/>
    <property type="gene ID" value="ENSAMXG00005003547.1"/>
</dbReference>
<dbReference type="EMBL" id="JAICCE010000022">
    <property type="protein sequence ID" value="KAG9261920.1"/>
    <property type="molecule type" value="Genomic_DNA"/>
</dbReference>
<dbReference type="Gene3D" id="1.10.10.60">
    <property type="entry name" value="Homeodomain-like"/>
    <property type="match status" value="2"/>
</dbReference>